<dbReference type="OrthoDB" id="2506837at2759"/>
<proteinExistence type="predicted"/>
<name>A0A9Q3EQZ7_9BASI</name>
<comment type="caution">
    <text evidence="2">The sequence shown here is derived from an EMBL/GenBank/DDBJ whole genome shotgun (WGS) entry which is preliminary data.</text>
</comment>
<organism evidence="2 3">
    <name type="scientific">Austropuccinia psidii MF-1</name>
    <dbReference type="NCBI Taxonomy" id="1389203"/>
    <lineage>
        <taxon>Eukaryota</taxon>
        <taxon>Fungi</taxon>
        <taxon>Dikarya</taxon>
        <taxon>Basidiomycota</taxon>
        <taxon>Pucciniomycotina</taxon>
        <taxon>Pucciniomycetes</taxon>
        <taxon>Pucciniales</taxon>
        <taxon>Sphaerophragmiaceae</taxon>
        <taxon>Austropuccinia</taxon>
    </lineage>
</organism>
<protein>
    <submittedName>
        <fullName evidence="2">Uncharacterized protein</fullName>
    </submittedName>
</protein>
<feature type="compositionally biased region" description="Acidic residues" evidence="1">
    <location>
        <begin position="59"/>
        <end position="73"/>
    </location>
</feature>
<accession>A0A9Q3EQZ7</accession>
<dbReference type="Proteomes" id="UP000765509">
    <property type="component" value="Unassembled WGS sequence"/>
</dbReference>
<keyword evidence="3" id="KW-1185">Reference proteome</keyword>
<evidence type="ECO:0000256" key="1">
    <source>
        <dbReference type="SAM" id="MobiDB-lite"/>
    </source>
</evidence>
<sequence length="95" mass="10838">MLSHAQKQIMADCKNVAFLLVPEEALKAKQHPDEKFSDKNFSKKYQDVVVEPYYLIEFESEPSDEEDDEDNSIDLDVPRPNESEAESDGLYAPGE</sequence>
<reference evidence="2" key="1">
    <citation type="submission" date="2021-03" db="EMBL/GenBank/DDBJ databases">
        <title>Draft genome sequence of rust myrtle Austropuccinia psidii MF-1, a brazilian biotype.</title>
        <authorList>
            <person name="Quecine M.C."/>
            <person name="Pachon D.M.R."/>
            <person name="Bonatelli M.L."/>
            <person name="Correr F.H."/>
            <person name="Franceschini L.M."/>
            <person name="Leite T.F."/>
            <person name="Margarido G.R.A."/>
            <person name="Almeida C.A."/>
            <person name="Ferrarezi J.A."/>
            <person name="Labate C.A."/>
        </authorList>
    </citation>
    <scope>NUCLEOTIDE SEQUENCE</scope>
    <source>
        <strain evidence="2">MF-1</strain>
    </source>
</reference>
<gene>
    <name evidence="2" type="ORF">O181_063093</name>
</gene>
<evidence type="ECO:0000313" key="3">
    <source>
        <dbReference type="Proteomes" id="UP000765509"/>
    </source>
</evidence>
<evidence type="ECO:0000313" key="2">
    <source>
        <dbReference type="EMBL" id="MBW0523378.1"/>
    </source>
</evidence>
<dbReference type="EMBL" id="AVOT02030241">
    <property type="protein sequence ID" value="MBW0523378.1"/>
    <property type="molecule type" value="Genomic_DNA"/>
</dbReference>
<feature type="region of interest" description="Disordered" evidence="1">
    <location>
        <begin position="59"/>
        <end position="95"/>
    </location>
</feature>
<dbReference type="AlphaFoldDB" id="A0A9Q3EQZ7"/>